<dbReference type="GO" id="GO:0010106">
    <property type="term" value="P:cellular response to iron ion starvation"/>
    <property type="evidence" value="ECO:0007669"/>
    <property type="project" value="InterPro"/>
</dbReference>
<dbReference type="InterPro" id="IPR014842">
    <property type="entry name" value="AFT"/>
</dbReference>
<sequence>LFSDHLESTKETIGVEEKEDEVVLDVVQCSSEEPINVVGFDSTEYFTTNKTFSSKENVTEWCREIGSQYNIVVVIKKGVNKNENHGGKGSAIVLGCERGGKYRKRNCTVSPSKCRKGTATKKCRCPFKLRSTCVDASKWNLIVKDGHHNHAPTDTLLGHSFPGRLSDEEKQFVIKFHEYGMLPRQILIALRENFKKNASTLKTIGNCIQKHRVSERAGRTRMQLLHKYLDDSHYVTWNRQNSDTCEVTDIFWAHPESTLCAQCFPSQYSLDFIISEIKRLEKSRSIAESLCGCILHKTHGLPCAHMISEYRNQGKPIPLSFIDSQWRQINLVPHVSRSNAVYDYLPQLEILRRKWENSTDPEKSRINELVTVFVTKIVQPDKNNFQEPPAPVRTKGRKTIAEKKKESKKILVIEIFLGMNMVIHKKRYLQYYMRAPKLKNNQERLKKPTVPNKKENIQKKILNIGGKEDKNRNFRGYV</sequence>
<dbReference type="EMBL" id="CM010720">
    <property type="protein sequence ID" value="RZC66952.1"/>
    <property type="molecule type" value="Genomic_DNA"/>
</dbReference>
<dbReference type="PANTHER" id="PTHR31569">
    <property type="entry name" value="SWIM-TYPE DOMAIN-CONTAINING PROTEIN"/>
    <property type="match status" value="1"/>
</dbReference>
<name>A0A4Y7K3N1_PAPSO</name>
<dbReference type="InterPro" id="IPR052579">
    <property type="entry name" value="Zinc_finger_SWIM"/>
</dbReference>
<accession>A0A4Y7K3N1</accession>
<proteinExistence type="predicted"/>
<dbReference type="PANTHER" id="PTHR31569:SF4">
    <property type="entry name" value="SWIM-TYPE DOMAIN-CONTAINING PROTEIN"/>
    <property type="match status" value="1"/>
</dbReference>
<dbReference type="GO" id="GO:0000981">
    <property type="term" value="F:DNA-binding transcription factor activity, RNA polymerase II-specific"/>
    <property type="evidence" value="ECO:0007669"/>
    <property type="project" value="InterPro"/>
</dbReference>
<organism evidence="1 2">
    <name type="scientific">Papaver somniferum</name>
    <name type="common">Opium poppy</name>
    <dbReference type="NCBI Taxonomy" id="3469"/>
    <lineage>
        <taxon>Eukaryota</taxon>
        <taxon>Viridiplantae</taxon>
        <taxon>Streptophyta</taxon>
        <taxon>Embryophyta</taxon>
        <taxon>Tracheophyta</taxon>
        <taxon>Spermatophyta</taxon>
        <taxon>Magnoliopsida</taxon>
        <taxon>Ranunculales</taxon>
        <taxon>Papaveraceae</taxon>
        <taxon>Papaveroideae</taxon>
        <taxon>Papaver</taxon>
    </lineage>
</organism>
<feature type="non-terminal residue" evidence="1">
    <location>
        <position position="1"/>
    </location>
</feature>
<dbReference type="Pfam" id="PF08731">
    <property type="entry name" value="AFT"/>
    <property type="match status" value="1"/>
</dbReference>
<dbReference type="Proteomes" id="UP000316621">
    <property type="component" value="Chromosome 6"/>
</dbReference>
<gene>
    <name evidence="1" type="ORF">C5167_010639</name>
</gene>
<protein>
    <recommendedName>
        <fullName evidence="3">Protein FAR1-RELATED SEQUENCE</fullName>
    </recommendedName>
</protein>
<dbReference type="OMA" id="NHAISEY"/>
<keyword evidence="2" id="KW-1185">Reference proteome</keyword>
<reference evidence="1 2" key="1">
    <citation type="journal article" date="2018" name="Science">
        <title>The opium poppy genome and morphinan production.</title>
        <authorList>
            <person name="Guo L."/>
            <person name="Winzer T."/>
            <person name="Yang X."/>
            <person name="Li Y."/>
            <person name="Ning Z."/>
            <person name="He Z."/>
            <person name="Teodor R."/>
            <person name="Lu Y."/>
            <person name="Bowser T.A."/>
            <person name="Graham I.A."/>
            <person name="Ye K."/>
        </authorList>
    </citation>
    <scope>NUCLEOTIDE SEQUENCE [LARGE SCALE GENOMIC DNA]</scope>
    <source>
        <strain evidence="2">cv. HN1</strain>
        <tissue evidence="1">Leaves</tissue>
    </source>
</reference>
<dbReference type="Gramene" id="RZC66952">
    <property type="protein sequence ID" value="RZC66952"/>
    <property type="gene ID" value="C5167_010639"/>
</dbReference>
<dbReference type="AlphaFoldDB" id="A0A4Y7K3N1"/>
<evidence type="ECO:0000313" key="1">
    <source>
        <dbReference type="EMBL" id="RZC66952.1"/>
    </source>
</evidence>
<evidence type="ECO:0000313" key="2">
    <source>
        <dbReference type="Proteomes" id="UP000316621"/>
    </source>
</evidence>
<evidence type="ECO:0008006" key="3">
    <source>
        <dbReference type="Google" id="ProtNLM"/>
    </source>
</evidence>
<dbReference type="GO" id="GO:0045944">
    <property type="term" value="P:positive regulation of transcription by RNA polymerase II"/>
    <property type="evidence" value="ECO:0007669"/>
    <property type="project" value="InterPro"/>
</dbReference>